<proteinExistence type="predicted"/>
<evidence type="ECO:0000313" key="2">
    <source>
        <dbReference type="EMBL" id="CAF4508866.1"/>
    </source>
</evidence>
<evidence type="ECO:0000313" key="3">
    <source>
        <dbReference type="Proteomes" id="UP000663848"/>
    </source>
</evidence>
<dbReference type="GO" id="GO:0050982">
    <property type="term" value="P:detection of mechanical stimulus"/>
    <property type="evidence" value="ECO:0007669"/>
    <property type="project" value="TreeGrafter"/>
</dbReference>
<dbReference type="GO" id="GO:0016020">
    <property type="term" value="C:membrane"/>
    <property type="evidence" value="ECO:0007669"/>
    <property type="project" value="TreeGrafter"/>
</dbReference>
<dbReference type="GO" id="GO:0005262">
    <property type="term" value="F:calcium channel activity"/>
    <property type="evidence" value="ECO:0007669"/>
    <property type="project" value="TreeGrafter"/>
</dbReference>
<comment type="caution">
    <text evidence="2">The sequence shown here is derived from an EMBL/GenBank/DDBJ whole genome shotgun (WGS) entry which is preliminary data.</text>
</comment>
<feature type="transmembrane region" description="Helical" evidence="1">
    <location>
        <begin position="1052"/>
        <end position="1071"/>
    </location>
</feature>
<organism evidence="2 3">
    <name type="scientific">Rotaria socialis</name>
    <dbReference type="NCBI Taxonomy" id="392032"/>
    <lineage>
        <taxon>Eukaryota</taxon>
        <taxon>Metazoa</taxon>
        <taxon>Spiralia</taxon>
        <taxon>Gnathifera</taxon>
        <taxon>Rotifera</taxon>
        <taxon>Eurotatoria</taxon>
        <taxon>Bdelloidea</taxon>
        <taxon>Philodinida</taxon>
        <taxon>Philodinidae</taxon>
        <taxon>Rotaria</taxon>
    </lineage>
</organism>
<evidence type="ECO:0000256" key="1">
    <source>
        <dbReference type="SAM" id="Phobius"/>
    </source>
</evidence>
<feature type="transmembrane region" description="Helical" evidence="1">
    <location>
        <begin position="964"/>
        <end position="982"/>
    </location>
</feature>
<dbReference type="PANTHER" id="PTHR10877:SF150">
    <property type="entry name" value="REJ DOMAIN-CONTAINING PROTEIN"/>
    <property type="match status" value="1"/>
</dbReference>
<keyword evidence="1" id="KW-0812">Transmembrane</keyword>
<dbReference type="InterPro" id="IPR051223">
    <property type="entry name" value="Polycystin"/>
</dbReference>
<reference evidence="2" key="1">
    <citation type="submission" date="2021-02" db="EMBL/GenBank/DDBJ databases">
        <authorList>
            <person name="Nowell W R."/>
        </authorList>
    </citation>
    <scope>NUCLEOTIDE SEQUENCE</scope>
</reference>
<keyword evidence="1" id="KW-0472">Membrane</keyword>
<feature type="transmembrane region" description="Helical" evidence="1">
    <location>
        <begin position="837"/>
        <end position="855"/>
    </location>
</feature>
<name>A0A820W1Z6_9BILA</name>
<dbReference type="AlphaFoldDB" id="A0A820W1Z6"/>
<accession>A0A820W1Z6</accession>
<feature type="transmembrane region" description="Helical" evidence="1">
    <location>
        <begin position="932"/>
        <end position="952"/>
    </location>
</feature>
<dbReference type="Proteomes" id="UP000663848">
    <property type="component" value="Unassembled WGS sequence"/>
</dbReference>
<dbReference type="EMBL" id="CAJOBR010000435">
    <property type="protein sequence ID" value="CAF4508866.1"/>
    <property type="molecule type" value="Genomic_DNA"/>
</dbReference>
<keyword evidence="1" id="KW-1133">Transmembrane helix</keyword>
<feature type="transmembrane region" description="Helical" evidence="1">
    <location>
        <begin position="875"/>
        <end position="900"/>
    </location>
</feature>
<feature type="transmembrane region" description="Helical" evidence="1">
    <location>
        <begin position="656"/>
        <end position="675"/>
    </location>
</feature>
<sequence length="1098" mass="125900">MDSSHPIMLGYSYEPTFQIRLSAGNHYASSQNISVHIRDKLDAVTQYNLPSVIILNDETETEMFNSATQYLSKANNSETFVQSLASDYQCTVEQAIALFNQILHKLNTKNIELALKEGISMENILVSSLIDQLHTNSNKSSTSSALSDYFTHLNLQANVRDRLVTYMHNLQMMSIENIQWQASSLAQFTAATNQLTRAASLRASDKCHQLAFSLKRLANQILYEDVRATSTEIINCINNALTAINAPLQNRASVLDLDLIRSNVISVDYEDDAEIGWADPSLFANGDEFSSNSFEMNRNSFFQKRTAETIAQQANEVISWITEALSIHLTQDQHATINTSSVFFSLEITTAASLYGKPIRPIGHAMIQFPSKFDFNMNPNTTMSLRTIVQPLAPAGSSQSRAYTNFSASISLSVLNRDGSVIPIRNNTEDPIEFIIPRDSNFRVPTMNLQNVTSAKNSENQNFYLHYVNITQANKNLSMSLHFEMRPLDKDLAYLFIYRFDRPPQLNTLADHTDGSALWCTLDLAKNGYYSLFIDNHRTAEHHSVVFGLRELNSTETEQYCQYYSVNNGLPLSDRAFNFTANYEIRVYQSGCFYLDSNNNWQSDGLSVGPKTNHNQTQCFSTHLTTFVGCFLVLSVSTHWNYLLSDTSFQKTKTSYMTIITVCIIYYFLFVYARFKDREDADKLCVSDILLANSYFYEIVVFMSRQKSGDVELKIHCIPDGNDTTRIDISAAHRHTIIRCSRVNTFVMTVSKVLSSLNPTHDWFTDKYRTLSTAYFVESIIVDDLRRKNRLYLEQKCEKIENLFATNNKYSTRIYHSISSDNFPQFVSNAFTRSQQCTACFLILLTTMFLNLAYYDQSIETKSENMNNDLSLGPLLMIIKQIGIGTIIEVLSFVPIIAMLQPSVRLQEFHMSSRIQMSFHEKKNTGRFSLVFLWKYIAMAYSFLLIFFMFSRNLEFDDAHIRKWITSIVTESISMVLFILAFKMHSTKEDQVAIKYSERRYFSLMDNDDYYYLVQNDSLLTCTLRNFTDTSSETRLINGESQSLKKLPMWLLFRKAIIYLCVVWTVYMITYQDFIKDLQELSKFNESFDLNVTVCGEI</sequence>
<gene>
    <name evidence="2" type="ORF">QYT958_LOCUS5309</name>
</gene>
<protein>
    <submittedName>
        <fullName evidence="2">Uncharacterized protein</fullName>
    </submittedName>
</protein>
<dbReference type="PANTHER" id="PTHR10877">
    <property type="entry name" value="POLYCYSTIN FAMILY MEMBER"/>
    <property type="match status" value="1"/>
</dbReference>